<feature type="non-terminal residue" evidence="2">
    <location>
        <position position="1"/>
    </location>
</feature>
<dbReference type="EMBL" id="LAZR01064115">
    <property type="protein sequence ID" value="KKK58164.1"/>
    <property type="molecule type" value="Genomic_DNA"/>
</dbReference>
<accession>A0A0F8YVP4</accession>
<evidence type="ECO:0000256" key="1">
    <source>
        <dbReference type="SAM" id="MobiDB-lite"/>
    </source>
</evidence>
<proteinExistence type="predicted"/>
<feature type="region of interest" description="Disordered" evidence="1">
    <location>
        <begin position="49"/>
        <end position="82"/>
    </location>
</feature>
<protein>
    <submittedName>
        <fullName evidence="2">Uncharacterized protein</fullName>
    </submittedName>
</protein>
<organism evidence="2">
    <name type="scientific">marine sediment metagenome</name>
    <dbReference type="NCBI Taxonomy" id="412755"/>
    <lineage>
        <taxon>unclassified sequences</taxon>
        <taxon>metagenomes</taxon>
        <taxon>ecological metagenomes</taxon>
    </lineage>
</organism>
<reference evidence="2" key="1">
    <citation type="journal article" date="2015" name="Nature">
        <title>Complex archaea that bridge the gap between prokaryotes and eukaryotes.</title>
        <authorList>
            <person name="Spang A."/>
            <person name="Saw J.H."/>
            <person name="Jorgensen S.L."/>
            <person name="Zaremba-Niedzwiedzka K."/>
            <person name="Martijn J."/>
            <person name="Lind A.E."/>
            <person name="van Eijk R."/>
            <person name="Schleper C."/>
            <person name="Guy L."/>
            <person name="Ettema T.J."/>
        </authorList>
    </citation>
    <scope>NUCLEOTIDE SEQUENCE</scope>
</reference>
<sequence length="82" mass="9436">NNSHPAGFVFDEFILAACYAKLSMEDEDIDPALEQRYLKKALPKAYQADARLSPRTGGSMNQSETRYRYERTWSNRTTDNDV</sequence>
<dbReference type="AlphaFoldDB" id="A0A0F8YVP4"/>
<gene>
    <name evidence="2" type="ORF">LCGC14_3047180</name>
</gene>
<evidence type="ECO:0000313" key="2">
    <source>
        <dbReference type="EMBL" id="KKK58164.1"/>
    </source>
</evidence>
<comment type="caution">
    <text evidence="2">The sequence shown here is derived from an EMBL/GenBank/DDBJ whole genome shotgun (WGS) entry which is preliminary data.</text>
</comment>
<name>A0A0F8YVP4_9ZZZZ</name>